<keyword evidence="8 9" id="KW-0472">Membrane</keyword>
<feature type="transmembrane region" description="Helical" evidence="9">
    <location>
        <begin position="73"/>
        <end position="98"/>
    </location>
</feature>
<keyword evidence="3" id="KW-0813">Transport</keyword>
<dbReference type="GO" id="GO:0022857">
    <property type="term" value="F:transmembrane transporter activity"/>
    <property type="evidence" value="ECO:0007669"/>
    <property type="project" value="InterPro"/>
</dbReference>
<dbReference type="GO" id="GO:0043190">
    <property type="term" value="C:ATP-binding cassette (ABC) transporter complex"/>
    <property type="evidence" value="ECO:0007669"/>
    <property type="project" value="InterPro"/>
</dbReference>
<dbReference type="SUPFAM" id="SSF161098">
    <property type="entry name" value="MetI-like"/>
    <property type="match status" value="1"/>
</dbReference>
<comment type="subcellular location">
    <subcellularLocation>
        <location evidence="1">Cell membrane</location>
        <topology evidence="1">Multi-pass membrane protein</topology>
    </subcellularLocation>
</comment>
<keyword evidence="5 9" id="KW-0812">Transmembrane</keyword>
<proteinExistence type="inferred from homology"/>
<evidence type="ECO:0000256" key="1">
    <source>
        <dbReference type="ARBA" id="ARBA00004651"/>
    </source>
</evidence>
<feature type="transmembrane region" description="Helical" evidence="9">
    <location>
        <begin position="246"/>
        <end position="266"/>
    </location>
</feature>
<dbReference type="InterPro" id="IPR043429">
    <property type="entry name" value="ArtM/GltK/GlnP/TcyL/YhdX-like"/>
</dbReference>
<comment type="similarity">
    <text evidence="2">Belongs to the binding-protein-dependent transport system permease family. HisMQ subfamily.</text>
</comment>
<feature type="domain" description="ABC transmembrane type-1" evidence="10">
    <location>
        <begin position="74"/>
        <end position="267"/>
    </location>
</feature>
<dbReference type="Pfam" id="PF00528">
    <property type="entry name" value="BPD_transp_1"/>
    <property type="match status" value="1"/>
</dbReference>
<evidence type="ECO:0000256" key="4">
    <source>
        <dbReference type="ARBA" id="ARBA00022475"/>
    </source>
</evidence>
<evidence type="ECO:0000256" key="7">
    <source>
        <dbReference type="ARBA" id="ARBA00022989"/>
    </source>
</evidence>
<protein>
    <submittedName>
        <fullName evidence="11">Unannotated protein</fullName>
    </submittedName>
</protein>
<evidence type="ECO:0000256" key="5">
    <source>
        <dbReference type="ARBA" id="ARBA00022692"/>
    </source>
</evidence>
<evidence type="ECO:0000256" key="6">
    <source>
        <dbReference type="ARBA" id="ARBA00022970"/>
    </source>
</evidence>
<dbReference type="GO" id="GO:0006865">
    <property type="term" value="P:amino acid transport"/>
    <property type="evidence" value="ECO:0007669"/>
    <property type="project" value="UniProtKB-KW"/>
</dbReference>
<dbReference type="PANTHER" id="PTHR30614:SF20">
    <property type="entry name" value="GLUTAMINE TRANSPORT SYSTEM PERMEASE PROTEIN GLNP"/>
    <property type="match status" value="1"/>
</dbReference>
<dbReference type="PROSITE" id="PS50928">
    <property type="entry name" value="ABC_TM1"/>
    <property type="match status" value="1"/>
</dbReference>
<sequence>MSSDVVVPYVDPERRQRRQRRGRRNSLVASASTILFFGVATAVVTSTAGWPVVQEAFFSPEYFALAWPSVLEALLINVKIFVAAEVCILILGMLLALTRLSKAPALMPLRIVGTVYTDVFRGTPTLLVVLLLGFGVPALNLQGVPTDPLVWGTVALVLSYTAYVAEVFRSGIASIHPSQRAAARSLGLTGLQTNRYVVLPQAVRRVIPPLLNDFVSLQKDTALVSVLGPIEALRAAQIIVYGKFNYTPYIVAALLFIALTIPLARFTDWLTARQERERSMGTR</sequence>
<keyword evidence="6" id="KW-0029">Amino-acid transport</keyword>
<dbReference type="EMBL" id="CAFBOZ010000226">
    <property type="protein sequence ID" value="CAB5015870.1"/>
    <property type="molecule type" value="Genomic_DNA"/>
</dbReference>
<dbReference type="Gene3D" id="1.10.3720.10">
    <property type="entry name" value="MetI-like"/>
    <property type="match status" value="1"/>
</dbReference>
<name>A0A6J7QDM7_9ZZZZ</name>
<dbReference type="InterPro" id="IPR035906">
    <property type="entry name" value="MetI-like_sf"/>
</dbReference>
<feature type="transmembrane region" description="Helical" evidence="9">
    <location>
        <begin position="149"/>
        <end position="168"/>
    </location>
</feature>
<feature type="transmembrane region" description="Helical" evidence="9">
    <location>
        <begin position="119"/>
        <end position="137"/>
    </location>
</feature>
<dbReference type="InterPro" id="IPR000515">
    <property type="entry name" value="MetI-like"/>
</dbReference>
<dbReference type="AlphaFoldDB" id="A0A6J7QDM7"/>
<keyword evidence="4" id="KW-1003">Cell membrane</keyword>
<reference evidence="11" key="1">
    <citation type="submission" date="2020-05" db="EMBL/GenBank/DDBJ databases">
        <authorList>
            <person name="Chiriac C."/>
            <person name="Salcher M."/>
            <person name="Ghai R."/>
            <person name="Kavagutti S V."/>
        </authorList>
    </citation>
    <scope>NUCLEOTIDE SEQUENCE</scope>
</reference>
<dbReference type="InterPro" id="IPR010065">
    <property type="entry name" value="AA_ABC_transptr_permease_3TM"/>
</dbReference>
<evidence type="ECO:0000256" key="8">
    <source>
        <dbReference type="ARBA" id="ARBA00023136"/>
    </source>
</evidence>
<dbReference type="NCBIfam" id="TIGR01726">
    <property type="entry name" value="HEQRo_perm_3TM"/>
    <property type="match status" value="1"/>
</dbReference>
<evidence type="ECO:0000256" key="3">
    <source>
        <dbReference type="ARBA" id="ARBA00022448"/>
    </source>
</evidence>
<evidence type="ECO:0000256" key="2">
    <source>
        <dbReference type="ARBA" id="ARBA00010072"/>
    </source>
</evidence>
<accession>A0A6J7QDM7</accession>
<organism evidence="11">
    <name type="scientific">freshwater metagenome</name>
    <dbReference type="NCBI Taxonomy" id="449393"/>
    <lineage>
        <taxon>unclassified sequences</taxon>
        <taxon>metagenomes</taxon>
        <taxon>ecological metagenomes</taxon>
    </lineage>
</organism>
<dbReference type="CDD" id="cd06261">
    <property type="entry name" value="TM_PBP2"/>
    <property type="match status" value="1"/>
</dbReference>
<evidence type="ECO:0000256" key="9">
    <source>
        <dbReference type="SAM" id="Phobius"/>
    </source>
</evidence>
<evidence type="ECO:0000313" key="11">
    <source>
        <dbReference type="EMBL" id="CAB5015870.1"/>
    </source>
</evidence>
<evidence type="ECO:0000259" key="10">
    <source>
        <dbReference type="PROSITE" id="PS50928"/>
    </source>
</evidence>
<dbReference type="PANTHER" id="PTHR30614">
    <property type="entry name" value="MEMBRANE COMPONENT OF AMINO ACID ABC TRANSPORTER"/>
    <property type="match status" value="1"/>
</dbReference>
<feature type="transmembrane region" description="Helical" evidence="9">
    <location>
        <begin position="27"/>
        <end position="53"/>
    </location>
</feature>
<keyword evidence="7 9" id="KW-1133">Transmembrane helix</keyword>
<gene>
    <name evidence="11" type="ORF">UFOPK3992_01455</name>
</gene>